<dbReference type="SUPFAM" id="SSF56935">
    <property type="entry name" value="Porins"/>
    <property type="match status" value="1"/>
</dbReference>
<dbReference type="GO" id="GO:0009279">
    <property type="term" value="C:cell outer membrane"/>
    <property type="evidence" value="ECO:0007669"/>
    <property type="project" value="UniProtKB-SubCell"/>
</dbReference>
<dbReference type="InterPro" id="IPR012910">
    <property type="entry name" value="Plug_dom"/>
</dbReference>
<evidence type="ECO:0000256" key="10">
    <source>
        <dbReference type="PROSITE-ProRule" id="PRU01360"/>
    </source>
</evidence>
<evidence type="ECO:0000313" key="16">
    <source>
        <dbReference type="EMBL" id="EEX77341.1"/>
    </source>
</evidence>
<dbReference type="RefSeq" id="WP_006192574.1">
    <property type="nucleotide sequence ID" value="NC_015437.1"/>
</dbReference>
<keyword evidence="8 16" id="KW-0675">Receptor</keyword>
<feature type="domain" description="TonB-dependent receptor-like beta-barrel" evidence="13">
    <location>
        <begin position="254"/>
        <end position="613"/>
    </location>
</feature>
<comment type="similarity">
    <text evidence="10 11">Belongs to the TonB-dependent receptor family.</text>
</comment>
<evidence type="ECO:0000259" key="14">
    <source>
        <dbReference type="Pfam" id="PF07715"/>
    </source>
</evidence>
<dbReference type="PANTHER" id="PTHR30069">
    <property type="entry name" value="TONB-DEPENDENT OUTER MEMBRANE RECEPTOR"/>
    <property type="match status" value="1"/>
</dbReference>
<dbReference type="InterPro" id="IPR037066">
    <property type="entry name" value="Plug_dom_sf"/>
</dbReference>
<evidence type="ECO:0000256" key="2">
    <source>
        <dbReference type="ARBA" id="ARBA00022448"/>
    </source>
</evidence>
<keyword evidence="4 10" id="KW-0812">Transmembrane</keyword>
<name>C9LUY7_SELS3</name>
<evidence type="ECO:0000256" key="1">
    <source>
        <dbReference type="ARBA" id="ARBA00004571"/>
    </source>
</evidence>
<keyword evidence="7 10" id="KW-0472">Membrane</keyword>
<dbReference type="GO" id="GO:0044718">
    <property type="term" value="P:siderophore transmembrane transport"/>
    <property type="evidence" value="ECO:0007669"/>
    <property type="project" value="TreeGrafter"/>
</dbReference>
<evidence type="ECO:0000259" key="13">
    <source>
        <dbReference type="Pfam" id="PF00593"/>
    </source>
</evidence>
<evidence type="ECO:0000256" key="8">
    <source>
        <dbReference type="ARBA" id="ARBA00023170"/>
    </source>
</evidence>
<evidence type="ECO:0000256" key="12">
    <source>
        <dbReference type="SAM" id="SignalP"/>
    </source>
</evidence>
<proteinExistence type="inferred from homology"/>
<feature type="chain" id="PRO_5010493996" evidence="12">
    <location>
        <begin position="28"/>
        <end position="636"/>
    </location>
</feature>
<feature type="signal peptide" evidence="12">
    <location>
        <begin position="1"/>
        <end position="27"/>
    </location>
</feature>
<dbReference type="PROSITE" id="PS52016">
    <property type="entry name" value="TONB_DEPENDENT_REC_3"/>
    <property type="match status" value="1"/>
</dbReference>
<keyword evidence="9 10" id="KW-0998">Cell outer membrane</keyword>
<reference evidence="16 17" key="1">
    <citation type="submission" date="2009-09" db="EMBL/GenBank/DDBJ databases">
        <authorList>
            <person name="Weinstock G."/>
            <person name="Sodergren E."/>
            <person name="Clifton S."/>
            <person name="Fulton L."/>
            <person name="Fulton B."/>
            <person name="Courtney L."/>
            <person name="Fronick C."/>
            <person name="Harrison M."/>
            <person name="Strong C."/>
            <person name="Farmer C."/>
            <person name="Delahaunty K."/>
            <person name="Markovic C."/>
            <person name="Hall O."/>
            <person name="Minx P."/>
            <person name="Tomlinson C."/>
            <person name="Mitreva M."/>
            <person name="Nelson J."/>
            <person name="Hou S."/>
            <person name="Wollam A."/>
            <person name="Pepin K.H."/>
            <person name="Johnson M."/>
            <person name="Bhonagiri V."/>
            <person name="Nash W.E."/>
            <person name="Warren W."/>
            <person name="Chinwalla A."/>
            <person name="Mardis E.R."/>
            <person name="Wilson R.K."/>
        </authorList>
    </citation>
    <scope>NUCLEOTIDE SEQUENCE [LARGE SCALE GENOMIC DNA]</scope>
    <source>
        <strain evidence="16">ATCC 35185</strain>
        <strain evidence="17">ATCC 35185 / DSM 20758 / VPI D19B-28</strain>
    </source>
</reference>
<gene>
    <name evidence="15" type="ordered locus">Selsp_2256</name>
    <name evidence="16" type="ORF">SELSPUOL_01277</name>
</gene>
<evidence type="ECO:0000256" key="4">
    <source>
        <dbReference type="ARBA" id="ARBA00022692"/>
    </source>
</evidence>
<keyword evidence="5 12" id="KW-0732">Signal</keyword>
<dbReference type="STRING" id="546271.Selsp_2256"/>
<dbReference type="OrthoDB" id="101167at2"/>
<sequence length="636" mass="72761">MLKRITKKKSLLLTAAIVTAMSVPAYAAEKKPDAEKHIKTDAVVVTASRTEQEVKETPSSVEVITREDIDKMGAESVLQALQLAMGLDTLKNGMVGNHVSIRGMQTNHTLLLIDGRRVRTGDTDKTMNVYELERFNIDDVERIEIVRGAASSLYGSEALGGVINIIRKRSDTQKTSVTLDWTTLRKDGGIRFDSGKQGKWNFSTSFKISDYRARETAASSNLHGKKYFFNIEGRMDVAKDKWLDVFADYLSENLDRKEYSWQDVHYDNVRLSTGVKYAGRDKRGDYETQVYYTRLHTDQNQRLIPSRKLKDFDDITFRSLIFDGRRSMQLTKDHLLTFGGEWRKEDYEGSRIKGGSLVKREGVGKNFGESSVNYAAFYVQDEWLVHPDWLLIPSVRFDHSTSFGSKVTGNLGTTYKINQGLRFKANIGTAYRAPTSLELYMDWPGSWIYIEGNPNLKPETALNFDLGFELDQGKTFGKITYFHNKVDNLIDTDLLSITPKYHYRYMNTSEATLQGIEVEARQALGSGFSVRGLYTYLDARDGDDVRLPNRPYHKTSLQLSYEDPKNGWDATLWNDWLAGYYWKKKNYSSTLMNLVVHKKINDHFSAYFGIDNIFDVDDDIFLHDGRIWRGGVHMTF</sequence>
<evidence type="ECO:0000313" key="18">
    <source>
        <dbReference type="Proteomes" id="UP000011124"/>
    </source>
</evidence>
<organism evidence="16 17">
    <name type="scientific">Selenomonas sputigena (strain ATCC 35185 / DSM 20758 / CCUG 44933 / VPI D19B-28)</name>
    <dbReference type="NCBI Taxonomy" id="546271"/>
    <lineage>
        <taxon>Bacteria</taxon>
        <taxon>Bacillati</taxon>
        <taxon>Bacillota</taxon>
        <taxon>Negativicutes</taxon>
        <taxon>Selenomonadales</taxon>
        <taxon>Selenomonadaceae</taxon>
        <taxon>Selenomonas</taxon>
    </lineage>
</organism>
<dbReference type="Gene3D" id="2.170.130.10">
    <property type="entry name" value="TonB-dependent receptor, plug domain"/>
    <property type="match status" value="1"/>
</dbReference>
<dbReference type="InterPro" id="IPR000531">
    <property type="entry name" value="Beta-barrel_TonB"/>
</dbReference>
<dbReference type="GO" id="GO:0015344">
    <property type="term" value="F:siderophore uptake transmembrane transporter activity"/>
    <property type="evidence" value="ECO:0007669"/>
    <property type="project" value="TreeGrafter"/>
</dbReference>
<evidence type="ECO:0000313" key="17">
    <source>
        <dbReference type="Proteomes" id="UP000003505"/>
    </source>
</evidence>
<dbReference type="AlphaFoldDB" id="C9LUY7"/>
<evidence type="ECO:0000256" key="11">
    <source>
        <dbReference type="RuleBase" id="RU003357"/>
    </source>
</evidence>
<keyword evidence="2 10" id="KW-0813">Transport</keyword>
<dbReference type="Proteomes" id="UP000011124">
    <property type="component" value="Chromosome"/>
</dbReference>
<protein>
    <submittedName>
        <fullName evidence="16">TonB-dependent receptor</fullName>
    </submittedName>
</protein>
<dbReference type="KEGG" id="ssg:Selsp_2256"/>
<dbReference type="CDD" id="cd01347">
    <property type="entry name" value="ligand_gated_channel"/>
    <property type="match status" value="1"/>
</dbReference>
<keyword evidence="6 11" id="KW-0798">TonB box</keyword>
<evidence type="ECO:0000256" key="6">
    <source>
        <dbReference type="ARBA" id="ARBA00023077"/>
    </source>
</evidence>
<accession>C9LUY7</accession>
<keyword evidence="18" id="KW-1185">Reference proteome</keyword>
<dbReference type="Pfam" id="PF00593">
    <property type="entry name" value="TonB_dep_Rec_b-barrel"/>
    <property type="match status" value="1"/>
</dbReference>
<evidence type="ECO:0000256" key="3">
    <source>
        <dbReference type="ARBA" id="ARBA00022452"/>
    </source>
</evidence>
<evidence type="ECO:0000256" key="5">
    <source>
        <dbReference type="ARBA" id="ARBA00022729"/>
    </source>
</evidence>
<evidence type="ECO:0000256" key="7">
    <source>
        <dbReference type="ARBA" id="ARBA00023136"/>
    </source>
</evidence>
<evidence type="ECO:0000256" key="9">
    <source>
        <dbReference type="ARBA" id="ARBA00023237"/>
    </source>
</evidence>
<reference evidence="15 18" key="2">
    <citation type="submission" date="2011-04" db="EMBL/GenBank/DDBJ databases">
        <title>The complete genome of Selenomonas sputigena DSM 20758.</title>
        <authorList>
            <consortium name="US DOE Joint Genome Institute (JGI-PGF)"/>
            <person name="Lucas S."/>
            <person name="Copeland A."/>
            <person name="Lapidus A."/>
            <person name="Bruce D."/>
            <person name="Goodwin L."/>
            <person name="Pitluck S."/>
            <person name="Peters L."/>
            <person name="Kyrpides N."/>
            <person name="Mavromatis K."/>
            <person name="Ivanova N."/>
            <person name="Ovchinnikova G."/>
            <person name="Teshima H."/>
            <person name="Detter J.C."/>
            <person name="Tapia R."/>
            <person name="Han C."/>
            <person name="Land M."/>
            <person name="Hauser L."/>
            <person name="Markowitz V."/>
            <person name="Cheng J.-F."/>
            <person name="Hugenholtz P."/>
            <person name="Woyke T."/>
            <person name="Wu D."/>
            <person name="Gronow S."/>
            <person name="Wellnitz S."/>
            <person name="Schneider S."/>
            <person name="Klenk H.-P."/>
            <person name="Eisen J.A."/>
        </authorList>
    </citation>
    <scope>NUCLEOTIDE SEQUENCE [LARGE SCALE GENOMIC DNA]</scope>
    <source>
        <strain evidence="15">ATCC 35185</strain>
        <strain evidence="18">ATCC 35185 / DSM 20758 / VPI D19B-28</strain>
    </source>
</reference>
<dbReference type="InterPro" id="IPR036942">
    <property type="entry name" value="Beta-barrel_TonB_sf"/>
</dbReference>
<dbReference type="Gene3D" id="2.40.170.20">
    <property type="entry name" value="TonB-dependent receptor, beta-barrel domain"/>
    <property type="match status" value="1"/>
</dbReference>
<dbReference type="HOGENOM" id="CLU_008287_18_2_9"/>
<dbReference type="PANTHER" id="PTHR30069:SF29">
    <property type="entry name" value="HEMOGLOBIN AND HEMOGLOBIN-HAPTOGLOBIN-BINDING PROTEIN 1-RELATED"/>
    <property type="match status" value="1"/>
</dbReference>
<feature type="domain" description="TonB-dependent receptor plug" evidence="14">
    <location>
        <begin position="54"/>
        <end position="162"/>
    </location>
</feature>
<dbReference type="EMBL" id="CP002637">
    <property type="protein sequence ID" value="AEC01200.1"/>
    <property type="molecule type" value="Genomic_DNA"/>
</dbReference>
<keyword evidence="3 10" id="KW-1134">Transmembrane beta strand</keyword>
<dbReference type="Pfam" id="PF07715">
    <property type="entry name" value="Plug"/>
    <property type="match status" value="1"/>
</dbReference>
<dbReference type="Proteomes" id="UP000003505">
    <property type="component" value="Unassembled WGS sequence"/>
</dbReference>
<comment type="subcellular location">
    <subcellularLocation>
        <location evidence="1 10">Cell outer membrane</location>
        <topology evidence="1 10">Multi-pass membrane protein</topology>
    </subcellularLocation>
</comment>
<dbReference type="EMBL" id="ACKP02000021">
    <property type="protein sequence ID" value="EEX77341.1"/>
    <property type="molecule type" value="Genomic_DNA"/>
</dbReference>
<evidence type="ECO:0000313" key="15">
    <source>
        <dbReference type="EMBL" id="AEC01200.1"/>
    </source>
</evidence>
<dbReference type="InterPro" id="IPR039426">
    <property type="entry name" value="TonB-dep_rcpt-like"/>
</dbReference>
<dbReference type="eggNOG" id="COG4771">
    <property type="taxonomic scope" value="Bacteria"/>
</dbReference>